<dbReference type="InterPro" id="IPR031982">
    <property type="entry name" value="PilE-like"/>
</dbReference>
<organism evidence="3 4">
    <name type="scientific">Vibrio toranzoniae</name>
    <dbReference type="NCBI Taxonomy" id="1194427"/>
    <lineage>
        <taxon>Bacteria</taxon>
        <taxon>Pseudomonadati</taxon>
        <taxon>Pseudomonadota</taxon>
        <taxon>Gammaproteobacteria</taxon>
        <taxon>Vibrionales</taxon>
        <taxon>Vibrionaceae</taxon>
        <taxon>Vibrio</taxon>
    </lineage>
</organism>
<dbReference type="GeneID" id="300179237"/>
<dbReference type="RefSeq" id="WP_060468481.1">
    <property type="nucleotide sequence ID" value="NZ_AP025514.1"/>
</dbReference>
<evidence type="ECO:0000256" key="2">
    <source>
        <dbReference type="SAM" id="Phobius"/>
    </source>
</evidence>
<dbReference type="OrthoDB" id="5906095at2"/>
<dbReference type="GO" id="GO:0015628">
    <property type="term" value="P:protein secretion by the type II secretion system"/>
    <property type="evidence" value="ECO:0007669"/>
    <property type="project" value="InterPro"/>
</dbReference>
<evidence type="ECO:0000256" key="1">
    <source>
        <dbReference type="ARBA" id="ARBA00022481"/>
    </source>
</evidence>
<sequence>MIRKNKCNNNNLSIKGMTLIELLLTVIIIGILGAIAYPSYTNHVIKAHRVTAMADMTKIQLEIETLYTGNYASAAAGIVSGGTCLFCDTDTSRYTLAVSASSTTYSIQAEPHSPQTNDDCLDSTTDILELHHSGISEPETCWK</sequence>
<name>A0A109D7U0_9VIBR</name>
<keyword evidence="2" id="KW-1133">Transmembrane helix</keyword>
<dbReference type="PRINTS" id="PR00813">
    <property type="entry name" value="BCTERIALGSPG"/>
</dbReference>
<dbReference type="Pfam" id="PF07963">
    <property type="entry name" value="N_methyl"/>
    <property type="match status" value="1"/>
</dbReference>
<comment type="caution">
    <text evidence="3">The sequence shown here is derived from an EMBL/GenBank/DDBJ whole genome shotgun (WGS) entry which is preliminary data.</text>
</comment>
<reference evidence="3 4" key="1">
    <citation type="submission" date="2015-11" db="EMBL/GenBank/DDBJ databases">
        <title>Draft WGS of Vibrio toranzoniae.</title>
        <authorList>
            <person name="Lasa A."/>
            <person name="Romalde J.L."/>
        </authorList>
    </citation>
    <scope>NUCLEOTIDE SEQUENCE [LARGE SCALE GENOMIC DNA]</scope>
    <source>
        <strain evidence="3 4">Vb 10.8</strain>
    </source>
</reference>
<keyword evidence="2" id="KW-0472">Membrane</keyword>
<dbReference type="InterPro" id="IPR045584">
    <property type="entry name" value="Pilin-like"/>
</dbReference>
<dbReference type="Proteomes" id="UP000057389">
    <property type="component" value="Unassembled WGS sequence"/>
</dbReference>
<protein>
    <submittedName>
        <fullName evidence="3">Fimbrial protein</fullName>
    </submittedName>
</protein>
<dbReference type="GO" id="GO:0043683">
    <property type="term" value="P:type IV pilus assembly"/>
    <property type="evidence" value="ECO:0007669"/>
    <property type="project" value="InterPro"/>
</dbReference>
<gene>
    <name evidence="3" type="ORF">APQ14_10240</name>
</gene>
<dbReference type="Gene3D" id="3.30.700.10">
    <property type="entry name" value="Glycoprotein, Type 4 Pilin"/>
    <property type="match status" value="1"/>
</dbReference>
<evidence type="ECO:0000313" key="4">
    <source>
        <dbReference type="Proteomes" id="UP000057389"/>
    </source>
</evidence>
<dbReference type="PROSITE" id="PS00409">
    <property type="entry name" value="PROKAR_NTER_METHYL"/>
    <property type="match status" value="1"/>
</dbReference>
<feature type="transmembrane region" description="Helical" evidence="2">
    <location>
        <begin position="20"/>
        <end position="40"/>
    </location>
</feature>
<keyword evidence="2" id="KW-0812">Transmembrane</keyword>
<dbReference type="GO" id="GO:0015627">
    <property type="term" value="C:type II protein secretion system complex"/>
    <property type="evidence" value="ECO:0007669"/>
    <property type="project" value="InterPro"/>
</dbReference>
<dbReference type="SUPFAM" id="SSF54523">
    <property type="entry name" value="Pili subunits"/>
    <property type="match status" value="1"/>
</dbReference>
<keyword evidence="1" id="KW-0488">Methylation</keyword>
<keyword evidence="4" id="KW-1185">Reference proteome</keyword>
<dbReference type="NCBIfam" id="TIGR02532">
    <property type="entry name" value="IV_pilin_GFxxxE"/>
    <property type="match status" value="1"/>
</dbReference>
<dbReference type="InterPro" id="IPR012902">
    <property type="entry name" value="N_methyl_site"/>
</dbReference>
<dbReference type="Pfam" id="PF16732">
    <property type="entry name" value="ComP_DUS"/>
    <property type="match status" value="1"/>
</dbReference>
<evidence type="ECO:0000313" key="3">
    <source>
        <dbReference type="EMBL" id="KWU00474.1"/>
    </source>
</evidence>
<dbReference type="EMBL" id="LMXU01000022">
    <property type="protein sequence ID" value="KWU00474.1"/>
    <property type="molecule type" value="Genomic_DNA"/>
</dbReference>
<dbReference type="AlphaFoldDB" id="A0A109D7U0"/>
<proteinExistence type="predicted"/>
<dbReference type="InterPro" id="IPR000983">
    <property type="entry name" value="Bac_GSPG_pilin"/>
</dbReference>
<accession>A0A109D7U0</accession>